<accession>A0AC58I0K5</accession>
<keyword evidence="1" id="KW-1185">Reference proteome</keyword>
<name>A0AC58I0K5_DANRE</name>
<gene>
    <name evidence="2" type="primary">LOC141379075</name>
</gene>
<organism evidence="1 2">
    <name type="scientific">Danio rerio</name>
    <name type="common">Zebrafish</name>
    <name type="synonym">Brachydanio rerio</name>
    <dbReference type="NCBI Taxonomy" id="7955"/>
    <lineage>
        <taxon>Eukaryota</taxon>
        <taxon>Metazoa</taxon>
        <taxon>Chordata</taxon>
        <taxon>Craniata</taxon>
        <taxon>Vertebrata</taxon>
        <taxon>Euteleostomi</taxon>
        <taxon>Actinopterygii</taxon>
        <taxon>Neopterygii</taxon>
        <taxon>Teleostei</taxon>
        <taxon>Ostariophysi</taxon>
        <taxon>Cypriniformes</taxon>
        <taxon>Danionidae</taxon>
        <taxon>Danioninae</taxon>
        <taxon>Danio</taxon>
    </lineage>
</organism>
<dbReference type="RefSeq" id="XP_073787766.1">
    <property type="nucleotide sequence ID" value="XM_073931665.1"/>
</dbReference>
<reference evidence="2" key="1">
    <citation type="submission" date="2025-08" db="UniProtKB">
        <authorList>
            <consortium name="RefSeq"/>
        </authorList>
    </citation>
    <scope>IDENTIFICATION</scope>
    <source>
        <strain evidence="2">Tuebingen</strain>
        <tissue evidence="2">Fibroblasts and whole tissue</tissue>
    </source>
</reference>
<sequence length="1065" mass="120868">MSIEEVVRHLAEISRRQQVITEQLTARQDRMEQQLRQAAGSSQFSEVSAHRFITKLSDLDDIDAYLHTFEVIAERERWPKESWARMLAPFLTGEAQRAYFALETPKNDDYKALKKEILARPRRLRTLTSMRNPDSLAALVEAVELAEAHVARETGERAALPPRRVNAPWRPVEGTTRPGSRPAVPSPVDEPMPTEPTSHSTPAWMAGCVVHRNVPPEAPTRKVCIDGKTQTATLDTGSAITLVHPKTLKYHQEGKSRIPITCVHGDTRHVPSQKVTIATKSGSWRIEVGVVPDLPVPLLLGRDWPGFDDLLTHHQARSARAKKNSKGRAQRDRQTALMATESDRGGESSSANLYYDLFQQITAGGDFGRAQREDETLKHCWPQVRIIDGNERFPSPHPLPHFIVQNGLLYCVAERRGETKTLLVVPRTKRETVLELAHTHPMAGHLGAANTIKRIRDRFHWPGLDGEVKRYCQACDICQRTSPQRPPPSPLIPLPIIEVPFNRIGMDLIGPLPKSARGHEHILVILDYATRYPEAIPLRKATSSAIAKELFLLCSRVGIPAEILTDQGTPFMSRLMADLCRLLKVKQIKTSVYHPQTDGLVERFNKTLKQMLRRVVAEDGRDWDLMIPYVLFGIREVPQGSTGFTPFELLFGRQPRGLLDVARQAWEQEPAPQRSVIEHVRDMRGRIEKVMPIVKQHLTEAQRAQQRLYNRPAQPREFQPGDKVMILIPTTTSKFLASWKGPYTVVERVGPVNYRVRQPGRRREEQLYHINLMKKWVAAPGHLVAFSEETSPVVHIGEQLSPNQKAELQALVGQFRDVFSEKPGRTTIIQHDIITPPGTIVRQRPYRVPEARRLAINDEIQKMRKLGIIEPSRSPWSSPIVMVPKPDGTLRFCNDFRKLNEISKFDGYPMPRVDELLDRLGGARFISTIDLTKGYWQLPLSESAKEKTAFSTPGGHWQYRVLPFGLHGAPATFQRMMDILLRPHQPYAAAYLDDLIVHSESWEEHLSRLRTQVRAFLGLAGYYRCFIPNFSSIASPLTDLTRKGQPEKIQWNREADGAFHKTRHL</sequence>
<evidence type="ECO:0000313" key="2">
    <source>
        <dbReference type="RefSeq" id="XP_073787766.1"/>
    </source>
</evidence>
<evidence type="ECO:0000313" key="1">
    <source>
        <dbReference type="Proteomes" id="UP000000437"/>
    </source>
</evidence>
<proteinExistence type="predicted"/>
<dbReference type="Proteomes" id="UP000000437">
    <property type="component" value="Chromosome 19"/>
</dbReference>
<protein>
    <submittedName>
        <fullName evidence="2">Uncharacterized protein</fullName>
    </submittedName>
</protein>